<evidence type="ECO:0000256" key="14">
    <source>
        <dbReference type="SAM" id="Phobius"/>
    </source>
</evidence>
<comment type="similarity">
    <text evidence="2 13">Belongs to the amiloride-sensitive sodium channel (TC 1.A.6) family.</text>
</comment>
<proteinExistence type="inferred from homology"/>
<keyword evidence="4 13" id="KW-0894">Sodium channel</keyword>
<keyword evidence="12 13" id="KW-0407">Ion channel</keyword>
<keyword evidence="8 13" id="KW-0406">Ion transport</keyword>
<feature type="transmembrane region" description="Helical" evidence="14">
    <location>
        <begin position="21"/>
        <end position="40"/>
    </location>
</feature>
<name>A0A915BLI3_PARUN</name>
<evidence type="ECO:0000256" key="5">
    <source>
        <dbReference type="ARBA" id="ARBA00022692"/>
    </source>
</evidence>
<comment type="subcellular location">
    <subcellularLocation>
        <location evidence="1">Membrane</location>
        <topology evidence="1">Multi-pass membrane protein</topology>
    </subcellularLocation>
</comment>
<evidence type="ECO:0000313" key="15">
    <source>
        <dbReference type="Proteomes" id="UP000887569"/>
    </source>
</evidence>
<organism evidence="15 16">
    <name type="scientific">Parascaris univalens</name>
    <name type="common">Nematode worm</name>
    <dbReference type="NCBI Taxonomy" id="6257"/>
    <lineage>
        <taxon>Eukaryota</taxon>
        <taxon>Metazoa</taxon>
        <taxon>Ecdysozoa</taxon>
        <taxon>Nematoda</taxon>
        <taxon>Chromadorea</taxon>
        <taxon>Rhabditida</taxon>
        <taxon>Spirurina</taxon>
        <taxon>Ascaridomorpha</taxon>
        <taxon>Ascaridoidea</taxon>
        <taxon>Ascarididae</taxon>
        <taxon>Parascaris</taxon>
    </lineage>
</organism>
<dbReference type="GO" id="GO:0016020">
    <property type="term" value="C:membrane"/>
    <property type="evidence" value="ECO:0007669"/>
    <property type="project" value="UniProtKB-SubCell"/>
</dbReference>
<dbReference type="AlphaFoldDB" id="A0A915BLI3"/>
<accession>A0A915BLI3</accession>
<protein>
    <submittedName>
        <fullName evidence="16">Uncharacterized protein</fullName>
    </submittedName>
</protein>
<reference evidence="16" key="1">
    <citation type="submission" date="2022-11" db="UniProtKB">
        <authorList>
            <consortium name="WormBaseParasite"/>
        </authorList>
    </citation>
    <scope>IDENTIFICATION</scope>
</reference>
<evidence type="ECO:0000313" key="16">
    <source>
        <dbReference type="WBParaSite" id="PgR046_g013_t01"/>
    </source>
</evidence>
<evidence type="ECO:0000256" key="3">
    <source>
        <dbReference type="ARBA" id="ARBA00022448"/>
    </source>
</evidence>
<keyword evidence="3 13" id="KW-0813">Transport</keyword>
<evidence type="ECO:0000256" key="6">
    <source>
        <dbReference type="ARBA" id="ARBA00022989"/>
    </source>
</evidence>
<evidence type="ECO:0000256" key="2">
    <source>
        <dbReference type="ARBA" id="ARBA00007193"/>
    </source>
</evidence>
<evidence type="ECO:0000256" key="12">
    <source>
        <dbReference type="ARBA" id="ARBA00023303"/>
    </source>
</evidence>
<evidence type="ECO:0000256" key="9">
    <source>
        <dbReference type="ARBA" id="ARBA00023136"/>
    </source>
</evidence>
<dbReference type="WBParaSite" id="PgR046_g013_t01">
    <property type="protein sequence ID" value="PgR046_g013_t01"/>
    <property type="gene ID" value="PgR046_g013"/>
</dbReference>
<dbReference type="InterPro" id="IPR001873">
    <property type="entry name" value="ENaC"/>
</dbReference>
<evidence type="ECO:0000256" key="13">
    <source>
        <dbReference type="RuleBase" id="RU000679"/>
    </source>
</evidence>
<keyword evidence="7" id="KW-0915">Sodium</keyword>
<keyword evidence="6 14" id="KW-1133">Transmembrane helix</keyword>
<keyword evidence="5 13" id="KW-0812">Transmembrane</keyword>
<keyword evidence="15" id="KW-1185">Reference proteome</keyword>
<dbReference type="Pfam" id="PF00858">
    <property type="entry name" value="ASC"/>
    <property type="match status" value="1"/>
</dbReference>
<evidence type="ECO:0000256" key="11">
    <source>
        <dbReference type="ARBA" id="ARBA00023201"/>
    </source>
</evidence>
<sequence length="525" mass="60416">MVVDRSDRSLVLFMMISKRSFSYPFLFLTMIICWTTLWILHSSYFLRNYEESAEKTILLRKSSKQLSFPALIICNRMPFSQEGFRRIPSLYQDHVIRYLHEWVDPSLRLAADYTPLSTQQQIHAQQLIAQSLPQSTRTNVLSDAFVQCHNVINSCRFQGRTMTAVECCRSVRTNVPTVNGICWSFKDTTLTINNTALNSDFQITFQIPRDSYYMTTPSTYPRIDVYLVDDIEDQWKLAVGLSNPLKLIDKGGVRFRFRKEVSTDLRRGVCGTTSRSAQRADQIASESNRTKLFPCILMAVIRHCQCHPLYTEFLRIDPSNMRDLSQQINRSDVCTLDSYDNCARAFVQFALQSARNEPLPSSDSRVSMEIAACRSYSHMPCTEVKYSGNIDEYILPREFQTTMDFFAKLTLAYETMLINERLTKIDVNIFELISFIGYNFAFWFSSGHIIWSLLRMCHDLCSIKSTEQTKKRNSVVPLLVQPENRTNSDATRKRPRDVEPVIAESIVPASPSVTSPNVDHAIPQK</sequence>
<evidence type="ECO:0000256" key="1">
    <source>
        <dbReference type="ARBA" id="ARBA00004141"/>
    </source>
</evidence>
<keyword evidence="9 14" id="KW-0472">Membrane</keyword>
<evidence type="ECO:0000256" key="4">
    <source>
        <dbReference type="ARBA" id="ARBA00022461"/>
    </source>
</evidence>
<dbReference type="Proteomes" id="UP000887569">
    <property type="component" value="Unplaced"/>
</dbReference>
<evidence type="ECO:0000256" key="7">
    <source>
        <dbReference type="ARBA" id="ARBA00023053"/>
    </source>
</evidence>
<keyword evidence="11 13" id="KW-0739">Sodium transport</keyword>
<evidence type="ECO:0000256" key="8">
    <source>
        <dbReference type="ARBA" id="ARBA00023065"/>
    </source>
</evidence>
<keyword evidence="10" id="KW-0325">Glycoprotein</keyword>
<evidence type="ECO:0000256" key="10">
    <source>
        <dbReference type="ARBA" id="ARBA00023180"/>
    </source>
</evidence>
<dbReference type="GO" id="GO:0005272">
    <property type="term" value="F:sodium channel activity"/>
    <property type="evidence" value="ECO:0007669"/>
    <property type="project" value="UniProtKB-KW"/>
</dbReference>